<evidence type="ECO:0000313" key="2">
    <source>
        <dbReference type="Proteomes" id="UP001163603"/>
    </source>
</evidence>
<dbReference type="EMBL" id="CM047743">
    <property type="protein sequence ID" value="KAJ0030972.1"/>
    <property type="molecule type" value="Genomic_DNA"/>
</dbReference>
<proteinExistence type="predicted"/>
<accession>A0ACC0Y9A0</accession>
<dbReference type="Proteomes" id="UP001163603">
    <property type="component" value="Chromosome 8"/>
</dbReference>
<keyword evidence="2" id="KW-1185">Reference proteome</keyword>
<organism evidence="1 2">
    <name type="scientific">Pistacia integerrima</name>
    <dbReference type="NCBI Taxonomy" id="434235"/>
    <lineage>
        <taxon>Eukaryota</taxon>
        <taxon>Viridiplantae</taxon>
        <taxon>Streptophyta</taxon>
        <taxon>Embryophyta</taxon>
        <taxon>Tracheophyta</taxon>
        <taxon>Spermatophyta</taxon>
        <taxon>Magnoliopsida</taxon>
        <taxon>eudicotyledons</taxon>
        <taxon>Gunneridae</taxon>
        <taxon>Pentapetalae</taxon>
        <taxon>rosids</taxon>
        <taxon>malvids</taxon>
        <taxon>Sapindales</taxon>
        <taxon>Anacardiaceae</taxon>
        <taxon>Pistacia</taxon>
    </lineage>
</organism>
<protein>
    <submittedName>
        <fullName evidence="1">Uncharacterized protein</fullName>
    </submittedName>
</protein>
<comment type="caution">
    <text evidence="1">The sequence shown here is derived from an EMBL/GenBank/DDBJ whole genome shotgun (WGS) entry which is preliminary data.</text>
</comment>
<name>A0ACC0Y9A0_9ROSI</name>
<gene>
    <name evidence="1" type="ORF">Pint_14416</name>
</gene>
<sequence length="329" mass="37620">MSVSLTVMTFNLHEDQPEDSPNSWLKRRDLCISVITSYSPLIICTQQGVKSQLDYLQQCLTGYEQFGISRKGPEDTSDEHCTIFYDKEKVEMLEGGTFWLSESPSVPGSKAWGSEVPCIATWAISFLLYFINLIFLYLLSFVSSRVEPPGFSFQVVNTNMDEFSPRARRRSALLTWQHIASLPPSLPVIYCGGFNTQKESTTGRFLLGRSREHGVVGDMRDAWPSARVRKNVSLIRTYHGFKGNKQGALEFLKLIFRALCLCWDRQTQDLHIDWILFRGRSLIPVLCEVVSDNIDGYYPSSHYPIFTEFMLPRTVRMIEPPPNTTQEET</sequence>
<evidence type="ECO:0000313" key="1">
    <source>
        <dbReference type="EMBL" id="KAJ0030972.1"/>
    </source>
</evidence>
<reference evidence="2" key="1">
    <citation type="journal article" date="2023" name="G3 (Bethesda)">
        <title>Genome assembly and association tests identify interacting loci associated with vigor, precocity, and sex in interspecific pistachio rootstocks.</title>
        <authorList>
            <person name="Palmer W."/>
            <person name="Jacygrad E."/>
            <person name="Sagayaradj S."/>
            <person name="Cavanaugh K."/>
            <person name="Han R."/>
            <person name="Bertier L."/>
            <person name="Beede B."/>
            <person name="Kafkas S."/>
            <person name="Golino D."/>
            <person name="Preece J."/>
            <person name="Michelmore R."/>
        </authorList>
    </citation>
    <scope>NUCLEOTIDE SEQUENCE [LARGE SCALE GENOMIC DNA]</scope>
</reference>